<accession>A0AAE3DBD3</accession>
<dbReference type="PANTHER" id="PTHR40061">
    <property type="entry name" value="SPORULATION PROTEIN YLMC-RELATED"/>
    <property type="match status" value="1"/>
</dbReference>
<evidence type="ECO:0000313" key="3">
    <source>
        <dbReference type="Proteomes" id="UP001198220"/>
    </source>
</evidence>
<evidence type="ECO:0000259" key="1">
    <source>
        <dbReference type="Pfam" id="PF05239"/>
    </source>
</evidence>
<dbReference type="SUPFAM" id="SSF50346">
    <property type="entry name" value="PRC-barrel domain"/>
    <property type="match status" value="1"/>
</dbReference>
<organism evidence="2 3">
    <name type="scientific">Hominiventricola filiformis</name>
    <dbReference type="NCBI Taxonomy" id="2885352"/>
    <lineage>
        <taxon>Bacteria</taxon>
        <taxon>Bacillati</taxon>
        <taxon>Bacillota</taxon>
        <taxon>Clostridia</taxon>
        <taxon>Lachnospirales</taxon>
        <taxon>Lachnospiraceae</taxon>
        <taxon>Hominiventricola</taxon>
    </lineage>
</organism>
<dbReference type="Pfam" id="PF05239">
    <property type="entry name" value="PRC"/>
    <property type="match status" value="1"/>
</dbReference>
<dbReference type="Gene3D" id="2.30.30.240">
    <property type="entry name" value="PRC-barrel domain"/>
    <property type="match status" value="1"/>
</dbReference>
<dbReference type="EMBL" id="JAJEPS010000003">
    <property type="protein sequence ID" value="MCC2125421.1"/>
    <property type="molecule type" value="Genomic_DNA"/>
</dbReference>
<reference evidence="2 3" key="1">
    <citation type="submission" date="2021-10" db="EMBL/GenBank/DDBJ databases">
        <title>Anaerobic single-cell dispensing facilitates the cultivation of human gut bacteria.</title>
        <authorList>
            <person name="Afrizal A."/>
        </authorList>
    </citation>
    <scope>NUCLEOTIDE SEQUENCE [LARGE SCALE GENOMIC DNA]</scope>
    <source>
        <strain evidence="2 3">CLA-AA-H276</strain>
    </source>
</reference>
<dbReference type="RefSeq" id="WP_118769378.1">
    <property type="nucleotide sequence ID" value="NZ_JAJEPS010000003.1"/>
</dbReference>
<dbReference type="InterPro" id="IPR027275">
    <property type="entry name" value="PRC-brl_dom"/>
</dbReference>
<dbReference type="AlphaFoldDB" id="A0AAE3DBD3"/>
<dbReference type="NCBIfam" id="TIGR02888">
    <property type="entry name" value="spore_YlmC_YmxH"/>
    <property type="match status" value="1"/>
</dbReference>
<dbReference type="InterPro" id="IPR014238">
    <property type="entry name" value="Spore_YlmC/YmxH"/>
</dbReference>
<keyword evidence="3" id="KW-1185">Reference proteome</keyword>
<dbReference type="InterPro" id="IPR011033">
    <property type="entry name" value="PRC_barrel-like_sf"/>
</dbReference>
<gene>
    <name evidence="2" type="ORF">LKD36_04420</name>
</gene>
<comment type="caution">
    <text evidence="2">The sequence shown here is derived from an EMBL/GenBank/DDBJ whole genome shotgun (WGS) entry which is preliminary data.</text>
</comment>
<dbReference type="PANTHER" id="PTHR40061:SF1">
    <property type="entry name" value="SPORULATION PROTEIN YLMC-RELATED"/>
    <property type="match status" value="1"/>
</dbReference>
<dbReference type="Proteomes" id="UP001198220">
    <property type="component" value="Unassembled WGS sequence"/>
</dbReference>
<name>A0AAE3DBD3_9FIRM</name>
<sequence>MHFCELKEKDVINRCNCRRLGRVNDLILDPKNGCICSIVVPGPFRLCGLLGPDQEYVIPWKKICQIGPDIILVEICEEEVLMPRKIWK</sequence>
<proteinExistence type="predicted"/>
<feature type="domain" description="PRC-barrel" evidence="1">
    <location>
        <begin position="3"/>
        <end position="78"/>
    </location>
</feature>
<evidence type="ECO:0000313" key="2">
    <source>
        <dbReference type="EMBL" id="MCC2125421.1"/>
    </source>
</evidence>
<protein>
    <submittedName>
        <fullName evidence="2">YlmC/YmxH family sporulation protein</fullName>
    </submittedName>
</protein>